<keyword evidence="1" id="KW-0175">Coiled coil</keyword>
<comment type="caution">
    <text evidence="5">The sequence shown here is derived from an EMBL/GenBank/DDBJ whole genome shotgun (WGS) entry which is preliminary data.</text>
</comment>
<dbReference type="OrthoDB" id="1099523at2"/>
<evidence type="ECO:0000256" key="2">
    <source>
        <dbReference type="SAM" id="MobiDB-lite"/>
    </source>
</evidence>
<dbReference type="Pfam" id="PF01551">
    <property type="entry name" value="Peptidase_M23"/>
    <property type="match status" value="1"/>
</dbReference>
<proteinExistence type="predicted"/>
<feature type="domain" description="M23ase beta-sheet core" evidence="4">
    <location>
        <begin position="356"/>
        <end position="454"/>
    </location>
</feature>
<keyword evidence="6" id="KW-1185">Reference proteome</keyword>
<feature type="coiled-coil region" evidence="1">
    <location>
        <begin position="173"/>
        <end position="210"/>
    </location>
</feature>
<feature type="compositionally biased region" description="Basic and acidic residues" evidence="2">
    <location>
        <begin position="279"/>
        <end position="302"/>
    </location>
</feature>
<protein>
    <recommendedName>
        <fullName evidence="4">M23ase beta-sheet core domain-containing protein</fullName>
    </recommendedName>
</protein>
<reference evidence="5 6" key="1">
    <citation type="submission" date="2014-01" db="EMBL/GenBank/DDBJ databases">
        <title>Actinotalea ferrariae CF5-4.</title>
        <authorList>
            <person name="Chen F."/>
            <person name="Li Y."/>
            <person name="Wang G."/>
        </authorList>
    </citation>
    <scope>NUCLEOTIDE SEQUENCE [LARGE SCALE GENOMIC DNA]</scope>
    <source>
        <strain evidence="5 6">CF5-4</strain>
    </source>
</reference>
<dbReference type="RefSeq" id="WP_034228929.1">
    <property type="nucleotide sequence ID" value="NZ_AXCW01000340.1"/>
</dbReference>
<dbReference type="Gene3D" id="6.10.250.3150">
    <property type="match status" value="1"/>
</dbReference>
<evidence type="ECO:0000313" key="6">
    <source>
        <dbReference type="Proteomes" id="UP000019753"/>
    </source>
</evidence>
<gene>
    <name evidence="5" type="ORF">N866_12100</name>
</gene>
<feature type="region of interest" description="Disordered" evidence="2">
    <location>
        <begin position="279"/>
        <end position="333"/>
    </location>
</feature>
<dbReference type="PANTHER" id="PTHR21666">
    <property type="entry name" value="PEPTIDASE-RELATED"/>
    <property type="match status" value="1"/>
</dbReference>
<dbReference type="CDD" id="cd12797">
    <property type="entry name" value="M23_peptidase"/>
    <property type="match status" value="1"/>
</dbReference>
<dbReference type="AlphaFoldDB" id="A0A021VLG3"/>
<evidence type="ECO:0000256" key="1">
    <source>
        <dbReference type="SAM" id="Coils"/>
    </source>
</evidence>
<dbReference type="InterPro" id="IPR016047">
    <property type="entry name" value="M23ase_b-sheet_dom"/>
</dbReference>
<dbReference type="GO" id="GO:0004222">
    <property type="term" value="F:metalloendopeptidase activity"/>
    <property type="evidence" value="ECO:0007669"/>
    <property type="project" value="TreeGrafter"/>
</dbReference>
<keyword evidence="3" id="KW-0732">Signal</keyword>
<dbReference type="InterPro" id="IPR011055">
    <property type="entry name" value="Dup_hybrid_motif"/>
</dbReference>
<organism evidence="5 6">
    <name type="scientific">Actinotalea ferrariae CF5-4</name>
    <dbReference type="NCBI Taxonomy" id="948458"/>
    <lineage>
        <taxon>Bacteria</taxon>
        <taxon>Bacillati</taxon>
        <taxon>Actinomycetota</taxon>
        <taxon>Actinomycetes</taxon>
        <taxon>Micrococcales</taxon>
        <taxon>Cellulomonadaceae</taxon>
        <taxon>Actinotalea</taxon>
    </lineage>
</organism>
<sequence>MPTAVYAKIFAAAATLALGVAVAVPVQATEYDDKRARAEQEQRSVGLTLEEINELLEDTDAALVASYAEREAIAAQLPSVESELAAAEATLSALRWELALLEQRLLSSQEAADAIAGQIRKDTERAVAVQSSIGEVARKAYQGSLAGASLSVLFDATSWEEAVTASTLADSALRIQTQALRELEQARGTARNQEARLAAVEAEIADLTAMTGAKVADADAARETVQARQEELVGLLAEQDLKTAAIEAERGNQLAAKAQYEAQQADLAAELKSIIEAERTQEQRREAEREQERQRDAERSRAESAPGPGVPPPPAPSVTGGSIGPGILGSPSPMTPPVITSPYGYRIHPIYGYRKLHAGTDFRAYCGTPIIAAASGTVQWAKPVGGFGNQVMLNHGSPGGTSLMTSYNHLSSFSVRTNEQVKQGQVIGYSGTTGTSTACHLHFEAYVDGDPVNPETLL</sequence>
<dbReference type="PANTHER" id="PTHR21666:SF270">
    <property type="entry name" value="MUREIN HYDROLASE ACTIVATOR ENVC"/>
    <property type="match status" value="1"/>
</dbReference>
<evidence type="ECO:0000259" key="4">
    <source>
        <dbReference type="Pfam" id="PF01551"/>
    </source>
</evidence>
<name>A0A021VLG3_9CELL</name>
<feature type="chain" id="PRO_5001496694" description="M23ase beta-sheet core domain-containing protein" evidence="3">
    <location>
        <begin position="29"/>
        <end position="458"/>
    </location>
</feature>
<evidence type="ECO:0000256" key="3">
    <source>
        <dbReference type="SAM" id="SignalP"/>
    </source>
</evidence>
<dbReference type="Proteomes" id="UP000019753">
    <property type="component" value="Unassembled WGS sequence"/>
</dbReference>
<dbReference type="EMBL" id="AXCW01000340">
    <property type="protein sequence ID" value="EYR62074.1"/>
    <property type="molecule type" value="Genomic_DNA"/>
</dbReference>
<dbReference type="Gene3D" id="2.70.70.10">
    <property type="entry name" value="Glucose Permease (Domain IIA)"/>
    <property type="match status" value="1"/>
</dbReference>
<feature type="signal peptide" evidence="3">
    <location>
        <begin position="1"/>
        <end position="28"/>
    </location>
</feature>
<accession>A0A021VLG3</accession>
<dbReference type="InterPro" id="IPR050570">
    <property type="entry name" value="Cell_wall_metabolism_enzyme"/>
</dbReference>
<evidence type="ECO:0000313" key="5">
    <source>
        <dbReference type="EMBL" id="EYR62074.1"/>
    </source>
</evidence>
<dbReference type="SUPFAM" id="SSF51261">
    <property type="entry name" value="Duplicated hybrid motif"/>
    <property type="match status" value="1"/>
</dbReference>